<evidence type="ECO:0000256" key="2">
    <source>
        <dbReference type="ARBA" id="ARBA00022859"/>
    </source>
</evidence>
<dbReference type="PANTHER" id="PTHR19343:SF14">
    <property type="entry name" value="IG-LIKE DOMAIN-CONTAINING PROTEIN-RELATED"/>
    <property type="match status" value="1"/>
</dbReference>
<dbReference type="InParanoid" id="A0A5F7ZME0"/>
<dbReference type="SUPFAM" id="SSF48726">
    <property type="entry name" value="Immunoglobulin"/>
    <property type="match status" value="1"/>
</dbReference>
<evidence type="ECO:0000256" key="3">
    <source>
        <dbReference type="ARBA" id="ARBA00023130"/>
    </source>
</evidence>
<protein>
    <submittedName>
        <fullName evidence="10">T cell receptor alpha variable 5</fullName>
    </submittedName>
</protein>
<evidence type="ECO:0000256" key="6">
    <source>
        <dbReference type="ARBA" id="ARBA00038651"/>
    </source>
</evidence>
<dbReference type="SMR" id="A0A5F7ZME0"/>
<keyword evidence="11" id="KW-1185">Reference proteome</keyword>
<evidence type="ECO:0000313" key="11">
    <source>
        <dbReference type="Proteomes" id="UP000006718"/>
    </source>
</evidence>
<reference evidence="10" key="2">
    <citation type="submission" date="2019-01" db="EMBL/GenBank/DDBJ databases">
        <authorList>
            <person name="Graves T."/>
            <person name="Eichler E.E."/>
            <person name="Wilson R.K."/>
        </authorList>
    </citation>
    <scope>NUCLEOTIDE SEQUENCE [LARGE SCALE GENOMIC DNA]</scope>
    <source>
        <strain evidence="10">17573</strain>
    </source>
</reference>
<feature type="chain" id="PRO_5023920293" evidence="8">
    <location>
        <begin position="23"/>
        <end position="162"/>
    </location>
</feature>
<dbReference type="GO" id="GO:0042101">
    <property type="term" value="C:T cell receptor complex"/>
    <property type="evidence" value="ECO:0007669"/>
    <property type="project" value="UniProtKB-KW"/>
</dbReference>
<reference evidence="10" key="4">
    <citation type="submission" date="2025-09" db="UniProtKB">
        <authorList>
            <consortium name="Ensembl"/>
        </authorList>
    </citation>
    <scope>IDENTIFICATION</scope>
    <source>
        <strain evidence="10">17573</strain>
    </source>
</reference>
<dbReference type="InterPro" id="IPR003599">
    <property type="entry name" value="Ig_sub"/>
</dbReference>
<dbReference type="SMART" id="SM00406">
    <property type="entry name" value="IGv"/>
    <property type="match status" value="1"/>
</dbReference>
<dbReference type="GeneTree" id="ENSGT00940000159469"/>
<dbReference type="InterPro" id="IPR051006">
    <property type="entry name" value="TCR_variable_domain"/>
</dbReference>
<dbReference type="Ensembl" id="ENSMMUT00000109024.1">
    <property type="protein sequence ID" value="ENSMMUP00000066341.1"/>
    <property type="gene ID" value="ENSMMUG00000052318.1"/>
</dbReference>
<keyword evidence="2" id="KW-0391">Immunity</keyword>
<dbReference type="InterPro" id="IPR007110">
    <property type="entry name" value="Ig-like_dom"/>
</dbReference>
<name>A0A5F7ZME0_MACMU</name>
<evidence type="ECO:0000256" key="4">
    <source>
        <dbReference type="ARBA" id="ARBA00023170"/>
    </source>
</evidence>
<evidence type="ECO:0000259" key="9">
    <source>
        <dbReference type="PROSITE" id="PS50835"/>
    </source>
</evidence>
<evidence type="ECO:0000256" key="8">
    <source>
        <dbReference type="SAM" id="SignalP"/>
    </source>
</evidence>
<keyword evidence="3" id="KW-1064">Adaptive immunity</keyword>
<reference evidence="10" key="3">
    <citation type="submission" date="2025-08" db="UniProtKB">
        <authorList>
            <consortium name="Ensembl"/>
        </authorList>
    </citation>
    <scope>IDENTIFICATION</scope>
    <source>
        <strain evidence="10">17573</strain>
    </source>
</reference>
<dbReference type="GO" id="GO:0009617">
    <property type="term" value="P:response to bacterium"/>
    <property type="evidence" value="ECO:0000318"/>
    <property type="project" value="GO_Central"/>
</dbReference>
<evidence type="ECO:0000256" key="5">
    <source>
        <dbReference type="ARBA" id="ARBA00023319"/>
    </source>
</evidence>
<feature type="signal peptide" evidence="8">
    <location>
        <begin position="1"/>
        <end position="22"/>
    </location>
</feature>
<dbReference type="STRING" id="9544.ENSMMUP00000066341"/>
<keyword evidence="5" id="KW-0393">Immunoglobulin domain</keyword>
<dbReference type="InterPro" id="IPR036179">
    <property type="entry name" value="Ig-like_dom_sf"/>
</dbReference>
<dbReference type="Proteomes" id="UP000006718">
    <property type="component" value="Chromosome 7"/>
</dbReference>
<dbReference type="OMA" id="IFSNMDM"/>
<feature type="domain" description="Ig-like" evidence="9">
    <location>
        <begin position="33"/>
        <end position="110"/>
    </location>
</feature>
<reference evidence="11" key="1">
    <citation type="journal article" date="2007" name="Science">
        <title>Evolutionary and biomedical insights from the rhesus macaque genome.</title>
        <authorList>
            <person name="Gibbs R.A."/>
            <person name="Rogers J."/>
            <person name="Katze M.G."/>
            <person name="Bumgarner R."/>
            <person name="Weinstock G.M."/>
            <person name="Mardis E.R."/>
            <person name="Remington K.A."/>
            <person name="Strausberg R.L."/>
            <person name="Venter J.C."/>
            <person name="Wilson R.K."/>
            <person name="Batzer M.A."/>
            <person name="Bustamante C.D."/>
            <person name="Eichler E.E."/>
            <person name="Hahn M.W."/>
            <person name="Hardison R.C."/>
            <person name="Makova K.D."/>
            <person name="Miller W."/>
            <person name="Milosavljevic A."/>
            <person name="Palermo R.E."/>
            <person name="Siepel A."/>
            <person name="Sikela J.M."/>
            <person name="Attaway T."/>
            <person name="Bell S."/>
            <person name="Bernard K.E."/>
            <person name="Buhay C.J."/>
            <person name="Chandrabose M.N."/>
            <person name="Dao M."/>
            <person name="Davis C."/>
            <person name="Delehaunty K.D."/>
            <person name="Ding Y."/>
            <person name="Dinh H.H."/>
            <person name="Dugan-Rocha S."/>
            <person name="Fulton L.A."/>
            <person name="Gabisi R.A."/>
            <person name="Garner T.T."/>
            <person name="Godfrey J."/>
            <person name="Hawes A.C."/>
            <person name="Hernandez J."/>
            <person name="Hines S."/>
            <person name="Holder M."/>
            <person name="Hume J."/>
            <person name="Jhangiani S.N."/>
            <person name="Joshi V."/>
            <person name="Khan Z.M."/>
            <person name="Kirkness E.F."/>
            <person name="Cree A."/>
            <person name="Fowler R.G."/>
            <person name="Lee S."/>
            <person name="Lewis L.R."/>
            <person name="Li Z."/>
            <person name="Liu Y.-S."/>
            <person name="Moore S.M."/>
            <person name="Muzny D."/>
            <person name="Nazareth L.V."/>
            <person name="Ngo D.N."/>
            <person name="Okwuonu G.O."/>
            <person name="Pai G."/>
            <person name="Parker D."/>
            <person name="Paul H.A."/>
            <person name="Pfannkoch C."/>
            <person name="Pohl C.S."/>
            <person name="Rogers Y.-H.C."/>
            <person name="Ruiz S.J."/>
            <person name="Sabo A."/>
            <person name="Santibanez J."/>
            <person name="Schneider B.W."/>
            <person name="Smith S.M."/>
            <person name="Sodergren E."/>
            <person name="Svatek A.F."/>
            <person name="Utterback T.R."/>
            <person name="Vattathil S."/>
            <person name="Warren W."/>
            <person name="White C.S."/>
            <person name="Chinwalla A.T."/>
            <person name="Feng Y."/>
            <person name="Halpern A.L."/>
            <person name="Hillier L.W."/>
            <person name="Huang X."/>
            <person name="Minx P."/>
            <person name="Nelson J.O."/>
            <person name="Pepin K.H."/>
            <person name="Qin X."/>
            <person name="Sutton G.G."/>
            <person name="Venter E."/>
            <person name="Walenz B.P."/>
            <person name="Wallis J.W."/>
            <person name="Worley K.C."/>
            <person name="Yang S.-P."/>
            <person name="Jones S.M."/>
            <person name="Marra M.A."/>
            <person name="Rocchi M."/>
            <person name="Schein J.E."/>
            <person name="Baertsch R."/>
            <person name="Clarke L."/>
            <person name="Csuros M."/>
            <person name="Glasscock J."/>
            <person name="Harris R.A."/>
            <person name="Havlak P."/>
            <person name="Jackson A.R."/>
            <person name="Jiang H."/>
            <person name="Liu Y."/>
            <person name="Messina D.N."/>
            <person name="Shen Y."/>
            <person name="Song H.X.-Z."/>
            <person name="Wylie T."/>
            <person name="Zhang L."/>
            <person name="Birney E."/>
            <person name="Han K."/>
            <person name="Konkel M.K."/>
            <person name="Lee J."/>
            <person name="Smit A.F.A."/>
            <person name="Ullmer B."/>
            <person name="Wang H."/>
            <person name="Xing J."/>
            <person name="Burhans R."/>
            <person name="Cheng Z."/>
            <person name="Karro J.E."/>
            <person name="Ma J."/>
            <person name="Raney B."/>
            <person name="She X."/>
            <person name="Cox M.J."/>
            <person name="Demuth J.P."/>
            <person name="Dumas L.J."/>
            <person name="Han S.-G."/>
            <person name="Hopkins J."/>
            <person name="Karimpour-Fard A."/>
            <person name="Kim Y.H."/>
            <person name="Pollack J.R."/>
            <person name="Vinar T."/>
            <person name="Addo-Quaye C."/>
            <person name="Degenhardt J."/>
            <person name="Denby A."/>
            <person name="Hubisz M.J."/>
            <person name="Indap A."/>
            <person name="Kosiol C."/>
            <person name="Lahn B.T."/>
            <person name="Lawson H.A."/>
            <person name="Marklein A."/>
            <person name="Nielsen R."/>
            <person name="Vallender E.J."/>
            <person name="Clark A.G."/>
            <person name="Ferguson B."/>
            <person name="Hernandez R.D."/>
            <person name="Hirani K."/>
            <person name="Kehrer-Sawatzki H."/>
            <person name="Kolb J."/>
            <person name="Patil S."/>
            <person name="Pu L.-L."/>
            <person name="Ren Y."/>
            <person name="Smith D.G."/>
            <person name="Wheeler D.A."/>
            <person name="Schenck I."/>
            <person name="Ball E.V."/>
            <person name="Chen R."/>
            <person name="Cooper D.N."/>
            <person name="Giardine B."/>
            <person name="Hsu F."/>
            <person name="Kent W.J."/>
            <person name="Lesk A."/>
            <person name="Nelson D.L."/>
            <person name="O'brien W.E."/>
            <person name="Pruefer K."/>
            <person name="Stenson P.D."/>
            <person name="Wallace J.C."/>
            <person name="Ke H."/>
            <person name="Liu X.-M."/>
            <person name="Wang P."/>
            <person name="Xiang A.P."/>
            <person name="Yang F."/>
            <person name="Barber G.P."/>
            <person name="Haussler D."/>
            <person name="Karolchik D."/>
            <person name="Kern A.D."/>
            <person name="Kuhn R.M."/>
            <person name="Smith K.E."/>
            <person name="Zwieg A.S."/>
        </authorList>
    </citation>
    <scope>NUCLEOTIDE SEQUENCE [LARGE SCALE GENOMIC DNA]</scope>
    <source>
        <strain evidence="11">17573</strain>
    </source>
</reference>
<proteinExistence type="predicted"/>
<dbReference type="AlphaFoldDB" id="A0A5F7ZME0"/>
<dbReference type="VEuPathDB" id="HostDB:ENSMMUG00000052318"/>
<keyword evidence="4" id="KW-0675">Receptor</keyword>
<dbReference type="SMART" id="SM00409">
    <property type="entry name" value="IG"/>
    <property type="match status" value="1"/>
</dbReference>
<dbReference type="InterPro" id="IPR013106">
    <property type="entry name" value="Ig_V-set"/>
</dbReference>
<comment type="subunit">
    <text evidence="6">Alpha-beta TR is a heterodimer composed of an alpha and beta chain; disulfide-linked. The alpha-beta TR is associated with the transmembrane signaling CD3 coreceptor proteins to form the TR-CD3 (TcR or TCR). The assembly of alpha-beta TR heterodimers with CD3 occurs in the endoplasmic reticulum where a single alpha-beta TR heterodimer associates with one CD3D-CD3E heterodimer, one CD3G-CD3E heterodimer and one CD247 homodimer forming a stable octameric structure. CD3D-CD3E and CD3G-CD3E heterodimers preferentially associate with TR alpha and TR beta chains, respectively. The association of the CD247 homodimer is the last step of TcR assembly in the endoplasmic reticulum and is required for transport to the cell surface.</text>
</comment>
<dbReference type="PROSITE" id="PS50835">
    <property type="entry name" value="IG_LIKE"/>
    <property type="match status" value="1"/>
</dbReference>
<sequence>MKTLTGSLFLFLWLQLDCMSRGEDVEQSLFLSVREGDISVINCTYTDSSSTYLYWYKQEPGAGLQLLTYILSNMDLKQDQRLTVLLNKKDKHLSLCIADTQTEDSAIYFCAESTHCLSGTCILYLNLRLGLKPHSISFIFKSGILLFCIFNVTKHPKTSVSK</sequence>
<dbReference type="Gene3D" id="2.60.40.10">
    <property type="entry name" value="Immunoglobulins"/>
    <property type="match status" value="1"/>
</dbReference>
<dbReference type="PaxDb" id="9544-ENSMMUP00000027777"/>
<dbReference type="ExpressionAtlas" id="A0A5F7ZME0">
    <property type="expression patterns" value="baseline"/>
</dbReference>
<dbReference type="GO" id="GO:0002250">
    <property type="term" value="P:adaptive immune response"/>
    <property type="evidence" value="ECO:0007669"/>
    <property type="project" value="UniProtKB-KW"/>
</dbReference>
<dbReference type="PANTHER" id="PTHR19343">
    <property type="entry name" value="T CELL RECEPTOR ALPHA VARIABLE 1-2"/>
    <property type="match status" value="1"/>
</dbReference>
<dbReference type="Pfam" id="PF07686">
    <property type="entry name" value="V-set"/>
    <property type="match status" value="1"/>
</dbReference>
<keyword evidence="7" id="KW-1279">T cell receptor</keyword>
<dbReference type="FunCoup" id="A0A5F7ZME0">
    <property type="interactions" value="185"/>
</dbReference>
<dbReference type="Bgee" id="ENSMMUG00000052318">
    <property type="expression patterns" value="Expressed in spleen and 2 other cell types or tissues"/>
</dbReference>
<keyword evidence="1 8" id="KW-0732">Signal</keyword>
<evidence type="ECO:0000313" key="10">
    <source>
        <dbReference type="Ensembl" id="ENSMMUP00000066341.1"/>
    </source>
</evidence>
<dbReference type="InterPro" id="IPR013783">
    <property type="entry name" value="Ig-like_fold"/>
</dbReference>
<accession>A0A5F7ZME0</accession>
<organism evidence="10 11">
    <name type="scientific">Macaca mulatta</name>
    <name type="common">Rhesus macaque</name>
    <dbReference type="NCBI Taxonomy" id="9544"/>
    <lineage>
        <taxon>Eukaryota</taxon>
        <taxon>Metazoa</taxon>
        <taxon>Chordata</taxon>
        <taxon>Craniata</taxon>
        <taxon>Vertebrata</taxon>
        <taxon>Euteleostomi</taxon>
        <taxon>Mammalia</taxon>
        <taxon>Eutheria</taxon>
        <taxon>Euarchontoglires</taxon>
        <taxon>Primates</taxon>
        <taxon>Haplorrhini</taxon>
        <taxon>Catarrhini</taxon>
        <taxon>Cercopithecidae</taxon>
        <taxon>Cercopithecinae</taxon>
        <taxon>Macaca</taxon>
    </lineage>
</organism>
<evidence type="ECO:0000256" key="7">
    <source>
        <dbReference type="ARBA" id="ARBA00043266"/>
    </source>
</evidence>
<evidence type="ECO:0000256" key="1">
    <source>
        <dbReference type="ARBA" id="ARBA00022729"/>
    </source>
</evidence>